<evidence type="ECO:0000256" key="1">
    <source>
        <dbReference type="ARBA" id="ARBA00010233"/>
    </source>
</evidence>
<name>D2EFM5_PARA4</name>
<dbReference type="InterPro" id="IPR029062">
    <property type="entry name" value="Class_I_gatase-like"/>
</dbReference>
<dbReference type="Gene3D" id="3.40.50.10740">
    <property type="entry name" value="Class I glutamine amidotransferase-like"/>
    <property type="match status" value="1"/>
</dbReference>
<keyword evidence="2 8" id="KW-0121">Carboxypeptidase</keyword>
<dbReference type="InterPro" id="IPR027478">
    <property type="entry name" value="LdcA_N"/>
</dbReference>
<evidence type="ECO:0000313" key="9">
    <source>
        <dbReference type="Proteomes" id="UP000009375"/>
    </source>
</evidence>
<dbReference type="PANTHER" id="PTHR30237:SF2">
    <property type="entry name" value="MUREIN TETRAPEPTIDE CARBOXYPEPTIDASE"/>
    <property type="match status" value="1"/>
</dbReference>
<dbReference type="SUPFAM" id="SSF141986">
    <property type="entry name" value="LD-carboxypeptidase A C-terminal domain-like"/>
    <property type="match status" value="1"/>
</dbReference>
<dbReference type="GO" id="GO:0006508">
    <property type="term" value="P:proteolysis"/>
    <property type="evidence" value="ECO:0007669"/>
    <property type="project" value="UniProtKB-KW"/>
</dbReference>
<feature type="domain" description="LD-carboxypeptidase C-terminal" evidence="7">
    <location>
        <begin position="178"/>
        <end position="293"/>
    </location>
</feature>
<dbReference type="MEROPS" id="S66.001"/>
<dbReference type="PIRSF" id="PIRSF028757">
    <property type="entry name" value="LD-carboxypeptidase"/>
    <property type="match status" value="1"/>
</dbReference>
<dbReference type="InterPro" id="IPR027461">
    <property type="entry name" value="Carboxypeptidase_A_C_sf"/>
</dbReference>
<dbReference type="Proteomes" id="UP000009375">
    <property type="component" value="Unassembled WGS sequence"/>
</dbReference>
<dbReference type="GO" id="GO:0004180">
    <property type="term" value="F:carboxypeptidase activity"/>
    <property type="evidence" value="ECO:0007669"/>
    <property type="project" value="UniProtKB-KW"/>
</dbReference>
<feature type="domain" description="LD-carboxypeptidase N-terminal" evidence="6">
    <location>
        <begin position="14"/>
        <end position="132"/>
    </location>
</feature>
<dbReference type="InterPro" id="IPR040921">
    <property type="entry name" value="Peptidase_S66C"/>
</dbReference>
<dbReference type="SUPFAM" id="SSF52317">
    <property type="entry name" value="Class I glutamine amidotransferase-like"/>
    <property type="match status" value="1"/>
</dbReference>
<dbReference type="InterPro" id="IPR003507">
    <property type="entry name" value="S66_fam"/>
</dbReference>
<reference evidence="8 9" key="1">
    <citation type="journal article" date="2010" name="Proc. Natl. Acad. Sci. U.S.A.">
        <title>Enigmatic, ultrasmall, uncultivated Archaea.</title>
        <authorList>
            <person name="Baker B.J."/>
            <person name="Comolli L.R."/>
            <person name="Dick G.J."/>
            <person name="Hauser L.J."/>
            <person name="Hyatt D."/>
            <person name="Dill B.D."/>
            <person name="Land M.L."/>
            <person name="Verberkmoes N.C."/>
            <person name="Hettich R.L."/>
            <person name="Banfield J.F."/>
        </authorList>
    </citation>
    <scope>NUCLEOTIDE SEQUENCE [LARGE SCALE GENOMIC DNA]</scope>
</reference>
<organism evidence="8 9">
    <name type="scientific">Candidatus Parvarchaeum acidiphilum ARMAN-4</name>
    <dbReference type="NCBI Taxonomy" id="662760"/>
    <lineage>
        <taxon>Archaea</taxon>
        <taxon>Candidatus Parvarchaeota</taxon>
        <taxon>Candidatus Parvarchaeum</taxon>
    </lineage>
</organism>
<accession>D2EFM5</accession>
<evidence type="ECO:0000259" key="6">
    <source>
        <dbReference type="Pfam" id="PF02016"/>
    </source>
</evidence>
<comment type="similarity">
    <text evidence="1">Belongs to the peptidase S66 family.</text>
</comment>
<gene>
    <name evidence="8" type="ORF">BJBARM4_0544</name>
</gene>
<keyword evidence="4" id="KW-0378">Hydrolase</keyword>
<evidence type="ECO:0000256" key="3">
    <source>
        <dbReference type="ARBA" id="ARBA00022670"/>
    </source>
</evidence>
<sequence>MVIKAPKLKVNSNIKIIAPASPPDLKELSTSINLLKKFGFRVSLGENLRRLVQRADLAAPDKDRAAELNNAFKDDSVDAIFCARGGYGSMRILSDVDYDVIKSHPKIFVGYSDITALHLAIHKVTGLITFHGPMPGVDADEMRKPSFQNVLSVLKGESKDISNNINRVVKYIVPGKMEGISEGTNISLFASMIGTDFMPDTKGKIAFFEDIATTSGDVDRYLFRLKLAKALDKFNGFVSGDFTDIPKSEEVLPSMEEIIEDYMLELKKPSLYGLPFGHGDDQMLIPLNSKIRISSDEPYVELLEDVVN</sequence>
<dbReference type="PANTHER" id="PTHR30237">
    <property type="entry name" value="MURAMOYLTETRAPEPTIDE CARBOXYPEPTIDASE"/>
    <property type="match status" value="1"/>
</dbReference>
<keyword evidence="5" id="KW-0720">Serine protease</keyword>
<dbReference type="CDD" id="cd07025">
    <property type="entry name" value="Peptidase_S66"/>
    <property type="match status" value="1"/>
</dbReference>
<evidence type="ECO:0000256" key="5">
    <source>
        <dbReference type="ARBA" id="ARBA00022825"/>
    </source>
</evidence>
<evidence type="ECO:0000313" key="8">
    <source>
        <dbReference type="EMBL" id="EEZ92835.1"/>
    </source>
</evidence>
<dbReference type="GO" id="GO:0008236">
    <property type="term" value="F:serine-type peptidase activity"/>
    <property type="evidence" value="ECO:0007669"/>
    <property type="project" value="UniProtKB-KW"/>
</dbReference>
<evidence type="ECO:0000256" key="4">
    <source>
        <dbReference type="ARBA" id="ARBA00022801"/>
    </source>
</evidence>
<dbReference type="Gene3D" id="3.50.30.60">
    <property type="entry name" value="LD-carboxypeptidase A C-terminal domain-like"/>
    <property type="match status" value="1"/>
</dbReference>
<protein>
    <submittedName>
        <fullName evidence="8">Peptidase U61 LD-carboxypeptidase A</fullName>
    </submittedName>
</protein>
<dbReference type="InterPro" id="IPR040449">
    <property type="entry name" value="Peptidase_S66_N"/>
</dbReference>
<dbReference type="EMBL" id="GG730047">
    <property type="protein sequence ID" value="EEZ92835.1"/>
    <property type="molecule type" value="Genomic_DNA"/>
</dbReference>
<evidence type="ECO:0000259" key="7">
    <source>
        <dbReference type="Pfam" id="PF17676"/>
    </source>
</evidence>
<dbReference type="Pfam" id="PF17676">
    <property type="entry name" value="Peptidase_S66C"/>
    <property type="match status" value="1"/>
</dbReference>
<dbReference type="AlphaFoldDB" id="D2EFM5"/>
<dbReference type="Pfam" id="PF02016">
    <property type="entry name" value="Peptidase_S66"/>
    <property type="match status" value="1"/>
</dbReference>
<keyword evidence="3" id="KW-0645">Protease</keyword>
<proteinExistence type="inferred from homology"/>
<evidence type="ECO:0000256" key="2">
    <source>
        <dbReference type="ARBA" id="ARBA00022645"/>
    </source>
</evidence>